<proteinExistence type="inferred from homology"/>
<protein>
    <submittedName>
        <fullName evidence="5">FadD3 family acyl-CoA ligase</fullName>
    </submittedName>
</protein>
<dbReference type="Pfam" id="PF13193">
    <property type="entry name" value="AMP-binding_C"/>
    <property type="match status" value="1"/>
</dbReference>
<dbReference type="InterPro" id="IPR020845">
    <property type="entry name" value="AMP-binding_CS"/>
</dbReference>
<evidence type="ECO:0000313" key="5">
    <source>
        <dbReference type="EMBL" id="MFC6866556.1"/>
    </source>
</evidence>
<dbReference type="InterPro" id="IPR042099">
    <property type="entry name" value="ANL_N_sf"/>
</dbReference>
<feature type="domain" description="AMP-binding enzyme C-terminal" evidence="4">
    <location>
        <begin position="438"/>
        <end position="512"/>
    </location>
</feature>
<accession>A0ABW2BUC4</accession>
<dbReference type="Gene3D" id="3.30.300.30">
    <property type="match status" value="1"/>
</dbReference>
<dbReference type="InterPro" id="IPR025110">
    <property type="entry name" value="AMP-bd_C"/>
</dbReference>
<feature type="domain" description="AMP-dependent synthetase/ligase" evidence="3">
    <location>
        <begin position="12"/>
        <end position="387"/>
    </location>
</feature>
<dbReference type="Gene3D" id="3.40.50.12780">
    <property type="entry name" value="N-terminal domain of ligase-like"/>
    <property type="match status" value="1"/>
</dbReference>
<dbReference type="InterPro" id="IPR000873">
    <property type="entry name" value="AMP-dep_synth/lig_dom"/>
</dbReference>
<evidence type="ECO:0000313" key="6">
    <source>
        <dbReference type="Proteomes" id="UP001596337"/>
    </source>
</evidence>
<dbReference type="PANTHER" id="PTHR43201">
    <property type="entry name" value="ACYL-COA SYNTHETASE"/>
    <property type="match status" value="1"/>
</dbReference>
<dbReference type="RefSeq" id="WP_345395732.1">
    <property type="nucleotide sequence ID" value="NZ_BAABLA010000024.1"/>
</dbReference>
<dbReference type="NCBIfam" id="NF005801">
    <property type="entry name" value="PRK07656.1"/>
    <property type="match status" value="1"/>
</dbReference>
<dbReference type="GO" id="GO:0016874">
    <property type="term" value="F:ligase activity"/>
    <property type="evidence" value="ECO:0007669"/>
    <property type="project" value="UniProtKB-KW"/>
</dbReference>
<keyword evidence="2 5" id="KW-0436">Ligase</keyword>
<evidence type="ECO:0000256" key="2">
    <source>
        <dbReference type="ARBA" id="ARBA00022598"/>
    </source>
</evidence>
<evidence type="ECO:0000256" key="1">
    <source>
        <dbReference type="ARBA" id="ARBA00006432"/>
    </source>
</evidence>
<organism evidence="5 6">
    <name type="scientific">Haloechinothrix salitolerans</name>
    <dbReference type="NCBI Taxonomy" id="926830"/>
    <lineage>
        <taxon>Bacteria</taxon>
        <taxon>Bacillati</taxon>
        <taxon>Actinomycetota</taxon>
        <taxon>Actinomycetes</taxon>
        <taxon>Pseudonocardiales</taxon>
        <taxon>Pseudonocardiaceae</taxon>
        <taxon>Haloechinothrix</taxon>
    </lineage>
</organism>
<dbReference type="SUPFAM" id="SSF56801">
    <property type="entry name" value="Acetyl-CoA synthetase-like"/>
    <property type="match status" value="1"/>
</dbReference>
<evidence type="ECO:0000259" key="4">
    <source>
        <dbReference type="Pfam" id="PF13193"/>
    </source>
</evidence>
<sequence length="527" mass="56888">MPASGTIPAALADAVRRFPDTEAVVDGDIRLTYTELRLRVRDCARLLIAEGVRAGDRVAIWSPNTYHWMIAALGALSSGATLVPINTRFTGHEAHDILHRTAASALIVAGPFLGTDRLAALRKAGDVPTLRCVLRVPVEGEPEPEAGVIEWRDIADGASDVDDTTLDDRLAGIDPEDPSDILFTSGTTGRSKGAISAHTQSLGVAETWADIGGLRHGDRYLVINPFFHSFGYKAGILAAIQRGVTIVPQAAFDVDEAFRLIESERITVLPGAPTIYQVMLDHSRRAEFDLSSLRLAVTGAATVPVVLVERMRSELDFDTVLTAYGLTEAVVATMCRADDDAETVATTCGRPVPDMELRTVADDGTDVPSGEPGEVLLRGPNVMRGYLDDPEATAEAIDADGWLHTGDIGVINERGYLTITDRKKDMYVSGGFNVYPAEVEQALARLDGVAESAVIGIPDDRLGEVGKAYILRRDGALSEADVLAHCKERLANYKVPRAVEFVDELPRNATGKVLKRVLRDQERKETS</sequence>
<dbReference type="InterPro" id="IPR045851">
    <property type="entry name" value="AMP-bd_C_sf"/>
</dbReference>
<reference evidence="6" key="1">
    <citation type="journal article" date="2019" name="Int. J. Syst. Evol. Microbiol.">
        <title>The Global Catalogue of Microorganisms (GCM) 10K type strain sequencing project: providing services to taxonomists for standard genome sequencing and annotation.</title>
        <authorList>
            <consortium name="The Broad Institute Genomics Platform"/>
            <consortium name="The Broad Institute Genome Sequencing Center for Infectious Disease"/>
            <person name="Wu L."/>
            <person name="Ma J."/>
        </authorList>
    </citation>
    <scope>NUCLEOTIDE SEQUENCE [LARGE SCALE GENOMIC DNA]</scope>
    <source>
        <strain evidence="6">KCTC 32255</strain>
    </source>
</reference>
<evidence type="ECO:0000259" key="3">
    <source>
        <dbReference type="Pfam" id="PF00501"/>
    </source>
</evidence>
<comment type="caution">
    <text evidence="5">The sequence shown here is derived from an EMBL/GenBank/DDBJ whole genome shotgun (WGS) entry which is preliminary data.</text>
</comment>
<gene>
    <name evidence="5" type="ORF">ACFQGD_05305</name>
</gene>
<dbReference type="Pfam" id="PF00501">
    <property type="entry name" value="AMP-binding"/>
    <property type="match status" value="1"/>
</dbReference>
<dbReference type="EMBL" id="JBHSXX010000001">
    <property type="protein sequence ID" value="MFC6866556.1"/>
    <property type="molecule type" value="Genomic_DNA"/>
</dbReference>
<comment type="similarity">
    <text evidence="1">Belongs to the ATP-dependent AMP-binding enzyme family.</text>
</comment>
<dbReference type="Proteomes" id="UP001596337">
    <property type="component" value="Unassembled WGS sequence"/>
</dbReference>
<dbReference type="PROSITE" id="PS00455">
    <property type="entry name" value="AMP_BINDING"/>
    <property type="match status" value="1"/>
</dbReference>
<dbReference type="PANTHER" id="PTHR43201:SF5">
    <property type="entry name" value="MEDIUM-CHAIN ACYL-COA LIGASE ACSF2, MITOCHONDRIAL"/>
    <property type="match status" value="1"/>
</dbReference>
<keyword evidence="6" id="KW-1185">Reference proteome</keyword>
<name>A0ABW2BUC4_9PSEU</name>